<evidence type="ECO:0000313" key="2">
    <source>
        <dbReference type="Proteomes" id="UP000738325"/>
    </source>
</evidence>
<organism evidence="1 2">
    <name type="scientific">Dissophora globulifera</name>
    <dbReference type="NCBI Taxonomy" id="979702"/>
    <lineage>
        <taxon>Eukaryota</taxon>
        <taxon>Fungi</taxon>
        <taxon>Fungi incertae sedis</taxon>
        <taxon>Mucoromycota</taxon>
        <taxon>Mortierellomycotina</taxon>
        <taxon>Mortierellomycetes</taxon>
        <taxon>Mortierellales</taxon>
        <taxon>Mortierellaceae</taxon>
        <taxon>Dissophora</taxon>
    </lineage>
</organism>
<dbReference type="Proteomes" id="UP000738325">
    <property type="component" value="Unassembled WGS sequence"/>
</dbReference>
<dbReference type="EMBL" id="JAAAIP010000099">
    <property type="protein sequence ID" value="KAG0325872.1"/>
    <property type="molecule type" value="Genomic_DNA"/>
</dbReference>
<gene>
    <name evidence="1" type="ORF">BGZ99_010473</name>
</gene>
<proteinExistence type="predicted"/>
<keyword evidence="2" id="KW-1185">Reference proteome</keyword>
<reference evidence="1" key="1">
    <citation type="journal article" date="2020" name="Fungal Divers.">
        <title>Resolving the Mortierellaceae phylogeny through synthesis of multi-gene phylogenetics and phylogenomics.</title>
        <authorList>
            <person name="Vandepol N."/>
            <person name="Liber J."/>
            <person name="Desiro A."/>
            <person name="Na H."/>
            <person name="Kennedy M."/>
            <person name="Barry K."/>
            <person name="Grigoriev I.V."/>
            <person name="Miller A.N."/>
            <person name="O'Donnell K."/>
            <person name="Stajich J.E."/>
            <person name="Bonito G."/>
        </authorList>
    </citation>
    <scope>NUCLEOTIDE SEQUENCE</scope>
    <source>
        <strain evidence="1">REB-010B</strain>
    </source>
</reference>
<dbReference type="OrthoDB" id="10362471at2759"/>
<name>A0A9P6RPV2_9FUNG</name>
<dbReference type="AlphaFoldDB" id="A0A9P6RPV2"/>
<comment type="caution">
    <text evidence="1">The sequence shown here is derived from an EMBL/GenBank/DDBJ whole genome shotgun (WGS) entry which is preliminary data.</text>
</comment>
<protein>
    <submittedName>
        <fullName evidence="1">Uncharacterized protein</fullName>
    </submittedName>
</protein>
<evidence type="ECO:0000313" key="1">
    <source>
        <dbReference type="EMBL" id="KAG0325872.1"/>
    </source>
</evidence>
<sequence length="154" mass="17501">MGNSASTCGNCGQHNCKIFQGLVETYNLEPQGWTCRAGFRFDIGTKSKTITMPKLVLLHDPGYQDYDKLLSLVDKTIDCNRDYRQCYLEGYFEILTTFNVDFNDYVSNNWWSTTRIYLSRAAKVVGQVVMHITQLSAQYLIGAPAPVSQIGWSY</sequence>
<accession>A0A9P6RPV2</accession>